<dbReference type="EMBL" id="PHGZ01000025">
    <property type="protein sequence ID" value="PJG82208.1"/>
    <property type="molecule type" value="Genomic_DNA"/>
</dbReference>
<name>A0A2M8RTJ1_9PAST</name>
<dbReference type="SUPFAM" id="SSF53448">
    <property type="entry name" value="Nucleotide-diphospho-sugar transferases"/>
    <property type="match status" value="1"/>
</dbReference>
<dbReference type="OrthoDB" id="9815923at2"/>
<dbReference type="InterPro" id="IPR001173">
    <property type="entry name" value="Glyco_trans_2-like"/>
</dbReference>
<protein>
    <submittedName>
        <fullName evidence="3">Glycosyl transferase</fullName>
    </submittedName>
</protein>
<dbReference type="Proteomes" id="UP000230282">
    <property type="component" value="Unassembled WGS sequence"/>
</dbReference>
<proteinExistence type="inferred from homology"/>
<dbReference type="GO" id="GO:0016740">
    <property type="term" value="F:transferase activity"/>
    <property type="evidence" value="ECO:0007669"/>
    <property type="project" value="UniProtKB-KW"/>
</dbReference>
<evidence type="ECO:0000313" key="4">
    <source>
        <dbReference type="Proteomes" id="UP000230282"/>
    </source>
</evidence>
<dbReference type="Gene3D" id="3.90.550.10">
    <property type="entry name" value="Spore Coat Polysaccharide Biosynthesis Protein SpsA, Chain A"/>
    <property type="match status" value="1"/>
</dbReference>
<dbReference type="AlphaFoldDB" id="A0A2M8RTJ1"/>
<evidence type="ECO:0000313" key="3">
    <source>
        <dbReference type="EMBL" id="PJG82208.1"/>
    </source>
</evidence>
<feature type="domain" description="Glycosyltransferase 2-like" evidence="2">
    <location>
        <begin position="9"/>
        <end position="95"/>
    </location>
</feature>
<dbReference type="InterPro" id="IPR029044">
    <property type="entry name" value="Nucleotide-diphossugar_trans"/>
</dbReference>
<evidence type="ECO:0000256" key="1">
    <source>
        <dbReference type="ARBA" id="ARBA00038494"/>
    </source>
</evidence>
<dbReference type="Gene3D" id="1.25.40.10">
    <property type="entry name" value="Tetratricopeptide repeat domain"/>
    <property type="match status" value="1"/>
</dbReference>
<organism evidence="3 4">
    <name type="scientific">Caviibacterium pharyngocola</name>
    <dbReference type="NCBI Taxonomy" id="28159"/>
    <lineage>
        <taxon>Bacteria</taxon>
        <taxon>Pseudomonadati</taxon>
        <taxon>Pseudomonadota</taxon>
        <taxon>Gammaproteobacteria</taxon>
        <taxon>Pasteurellales</taxon>
        <taxon>Pasteurellaceae</taxon>
        <taxon>Caviibacterium</taxon>
    </lineage>
</organism>
<keyword evidence="3" id="KW-0808">Transferase</keyword>
<comment type="similarity">
    <text evidence="1">Belongs to the glycosyltransferase 2 family. WaaE/KdtX subfamily.</text>
</comment>
<reference evidence="3 4" key="1">
    <citation type="submission" date="2017-11" db="EMBL/GenBank/DDBJ databases">
        <title>Reclassification of Bisgaard taxon 5 as Caviibacterium pharyngocola gen. nov., sp. nov.</title>
        <authorList>
            <person name="Christensen H."/>
        </authorList>
    </citation>
    <scope>NUCLEOTIDE SEQUENCE [LARGE SCALE GENOMIC DNA]</scope>
    <source>
        <strain evidence="3 4">7_3</strain>
    </source>
</reference>
<comment type="caution">
    <text evidence="3">The sequence shown here is derived from an EMBL/GenBank/DDBJ whole genome shotgun (WGS) entry which is preliminary data.</text>
</comment>
<dbReference type="PANTHER" id="PTHR43630:SF2">
    <property type="entry name" value="GLYCOSYLTRANSFERASE"/>
    <property type="match status" value="1"/>
</dbReference>
<dbReference type="RefSeq" id="WP_100297390.1">
    <property type="nucleotide sequence ID" value="NZ_PHGZ01000025.1"/>
</dbReference>
<dbReference type="SUPFAM" id="SSF48452">
    <property type="entry name" value="TPR-like"/>
    <property type="match status" value="1"/>
</dbReference>
<dbReference type="PANTHER" id="PTHR43630">
    <property type="entry name" value="POLY-BETA-1,6-N-ACETYL-D-GLUCOSAMINE SYNTHASE"/>
    <property type="match status" value="1"/>
</dbReference>
<gene>
    <name evidence="3" type="ORF">CVP04_10110</name>
</gene>
<evidence type="ECO:0000259" key="2">
    <source>
        <dbReference type="Pfam" id="PF00535"/>
    </source>
</evidence>
<dbReference type="Pfam" id="PF00535">
    <property type="entry name" value="Glycos_transf_2"/>
    <property type="match status" value="1"/>
</dbReference>
<keyword evidence="4" id="KW-1185">Reference proteome</keyword>
<accession>A0A2M8RTJ1</accession>
<dbReference type="InterPro" id="IPR011990">
    <property type="entry name" value="TPR-like_helical_dom_sf"/>
</dbReference>
<sequence>MLKKKTLCLVMIVRNESKVIRRCLDRVKDHIDYWVIVDTGSTDNTPEIIQEVLKSVPGELHREKWINFGVNRTQSLQYAKNKADYLLLCDADEQILFSEQFNTALLEKDKYLISYIGANDYSVPYLIKGDLDWKYVGVTHEYLDCDGTVTQEKITSVNILDLKDGGFKQEKYQRDIALLEEGLQQEPNNSRYKFYLANSYRDIENYEKAAYWYQKRIDDGGWKEEVTCAYENLGNCYEKLARGEAALSTWLKGYDYNPTRLECLYQAIRFLRLQDNVRLGYQLGLAALKIPYPVNDILFIKKSVYEFWIYYEMSICSYYTDDYQLGYDCCKKVLFNQPNSTILKVTLNNLRFYKRKAANDSPENIKKLIDILTEYLKNNQDENAKNTLSFLITLLKNY</sequence>